<evidence type="ECO:0000256" key="3">
    <source>
        <dbReference type="ARBA" id="ARBA00022691"/>
    </source>
</evidence>
<dbReference type="InterPro" id="IPR012967">
    <property type="entry name" value="COMT_dimerisation"/>
</dbReference>
<dbReference type="InterPro" id="IPR036388">
    <property type="entry name" value="WH-like_DNA-bd_sf"/>
</dbReference>
<protein>
    <submittedName>
        <fullName evidence="7">Alpha/beta-hydrolase</fullName>
    </submittedName>
</protein>
<dbReference type="CDD" id="cd02440">
    <property type="entry name" value="AdoMet_MTases"/>
    <property type="match status" value="1"/>
</dbReference>
<keyword evidence="1" id="KW-0489">Methyltransferase</keyword>
<dbReference type="EMBL" id="KV784357">
    <property type="protein sequence ID" value="OEU17621.1"/>
    <property type="molecule type" value="Genomic_DNA"/>
</dbReference>
<organism evidence="7 8">
    <name type="scientific">Fragilariopsis cylindrus CCMP1102</name>
    <dbReference type="NCBI Taxonomy" id="635003"/>
    <lineage>
        <taxon>Eukaryota</taxon>
        <taxon>Sar</taxon>
        <taxon>Stramenopiles</taxon>
        <taxon>Ochrophyta</taxon>
        <taxon>Bacillariophyta</taxon>
        <taxon>Bacillariophyceae</taxon>
        <taxon>Bacillariophycidae</taxon>
        <taxon>Bacillariales</taxon>
        <taxon>Bacillariaceae</taxon>
        <taxon>Fragilariopsis</taxon>
    </lineage>
</organism>
<name>A0A1E7FHG5_9STRA</name>
<dbReference type="PROSITE" id="PS51683">
    <property type="entry name" value="SAM_OMT_II"/>
    <property type="match status" value="1"/>
</dbReference>
<evidence type="ECO:0000256" key="2">
    <source>
        <dbReference type="ARBA" id="ARBA00022679"/>
    </source>
</evidence>
<dbReference type="GO" id="GO:0017171">
    <property type="term" value="F:serine hydrolase activity"/>
    <property type="evidence" value="ECO:0007669"/>
    <property type="project" value="TreeGrafter"/>
</dbReference>
<evidence type="ECO:0000313" key="7">
    <source>
        <dbReference type="EMBL" id="OEU17621.1"/>
    </source>
</evidence>
<evidence type="ECO:0000259" key="5">
    <source>
        <dbReference type="Pfam" id="PF08100"/>
    </source>
</evidence>
<dbReference type="Pfam" id="PF12146">
    <property type="entry name" value="Hydrolase_4"/>
    <property type="match status" value="1"/>
</dbReference>
<evidence type="ECO:0000259" key="4">
    <source>
        <dbReference type="Pfam" id="PF00891"/>
    </source>
</evidence>
<dbReference type="KEGG" id="fcy:FRACYDRAFT_238045"/>
<dbReference type="InParanoid" id="A0A1E7FHG5"/>
<dbReference type="Pfam" id="PF00891">
    <property type="entry name" value="Methyltransf_2"/>
    <property type="match status" value="1"/>
</dbReference>
<dbReference type="GO" id="GO:0032259">
    <property type="term" value="P:methylation"/>
    <property type="evidence" value="ECO:0007669"/>
    <property type="project" value="UniProtKB-KW"/>
</dbReference>
<evidence type="ECO:0000259" key="6">
    <source>
        <dbReference type="Pfam" id="PF12146"/>
    </source>
</evidence>
<dbReference type="Proteomes" id="UP000095751">
    <property type="component" value="Unassembled WGS sequence"/>
</dbReference>
<dbReference type="PANTHER" id="PTHR46331">
    <property type="entry name" value="VALACYCLOVIR HYDROLASE"/>
    <property type="match status" value="1"/>
</dbReference>
<dbReference type="InterPro" id="IPR001077">
    <property type="entry name" value="COMT_C"/>
</dbReference>
<keyword evidence="8" id="KW-1185">Reference proteome</keyword>
<dbReference type="AlphaFoldDB" id="A0A1E7FHG5"/>
<evidence type="ECO:0000313" key="8">
    <source>
        <dbReference type="Proteomes" id="UP000095751"/>
    </source>
</evidence>
<dbReference type="SUPFAM" id="SSF53335">
    <property type="entry name" value="S-adenosyl-L-methionine-dependent methyltransferases"/>
    <property type="match status" value="1"/>
</dbReference>
<dbReference type="InterPro" id="IPR016461">
    <property type="entry name" value="COMT-like"/>
</dbReference>
<dbReference type="InterPro" id="IPR029058">
    <property type="entry name" value="AB_hydrolase_fold"/>
</dbReference>
<keyword evidence="2" id="KW-0808">Transferase</keyword>
<feature type="domain" description="O-methyltransferase dimerisation" evidence="5">
    <location>
        <begin position="354"/>
        <end position="437"/>
    </location>
</feature>
<sequence>MMNSIRNASLQLTNRCLITRNCQKKDDGYVRLFRSFCTTTSTNNKTGKNVVEKTVSANGIDFQVTIRNPDAPYPLLCLPGALGTGTSDFSNLLYDNESVGDDFSVIALDMRGLGGSQYKSNAENDRVHRDYPTNFYIRDALDAAKVMKALGHERYSLLGWSDGANSAVHLAAHPDTKAAVNSMVIFGGGAYVSQDDVKAWESLRDINSWSKTHRDEKAKIHGGLERLQMLNNDATDGWINIFQDSETNGDICLAALHQVDCPTLVLHGKKDVVCEIKHATYIARQIPDATLTVLPDGKHNIHQRYATVFHELVGEFLEQTMDSSRMTLSTPTTVGSGEDEVSKKNDDQPAIDDIAYGFMGSKALSVALKIGVFDAIDVVSKGEDNAVEGGATLNQILTHCKVPKERLRTLLSACVALKLINRRVLRGEDVFSLPEASAEQLVKSSKRYWGDYIVGQVDAQFYVRMKDLDTTILTGDTSSDGYEAWFDKDPDAAKRYTQAQHNGSLATGYGLLKRLPELSQGEKYPNLRMLDIGGGSGAFSIATARKVKDADCVILDLPNVIKVAEEIISKEDEQVRNRLSTVALSAADPGNWMIEDESFDVVLMSYVSGSISSDALSGLYQNAFRALRPGGMVVIHDFFVDNNGEGPKKAALWALTHVTVNPEGMGLRPGRIVKLLTENGLVGPKVEDMIPGTTQLIVATKPKLA</sequence>
<feature type="domain" description="O-methyltransferase C-terminal" evidence="4">
    <location>
        <begin position="527"/>
        <end position="680"/>
    </location>
</feature>
<dbReference type="Gene3D" id="3.40.50.1820">
    <property type="entry name" value="alpha/beta hydrolase"/>
    <property type="match status" value="1"/>
</dbReference>
<dbReference type="PANTHER" id="PTHR46331:SF2">
    <property type="entry name" value="VALACYCLOVIR HYDROLASE"/>
    <property type="match status" value="1"/>
</dbReference>
<dbReference type="GO" id="GO:0008171">
    <property type="term" value="F:O-methyltransferase activity"/>
    <property type="evidence" value="ECO:0007669"/>
    <property type="project" value="InterPro"/>
</dbReference>
<dbReference type="InterPro" id="IPR029063">
    <property type="entry name" value="SAM-dependent_MTases_sf"/>
</dbReference>
<reference evidence="7 8" key="1">
    <citation type="submission" date="2016-09" db="EMBL/GenBank/DDBJ databases">
        <title>Extensive genetic diversity and differential bi-allelic expression allows diatom success in the polar Southern Ocean.</title>
        <authorList>
            <consortium name="DOE Joint Genome Institute"/>
            <person name="Mock T."/>
            <person name="Otillar R.P."/>
            <person name="Strauss J."/>
            <person name="Dupont C."/>
            <person name="Frickenhaus S."/>
            <person name="Maumus F."/>
            <person name="Mcmullan M."/>
            <person name="Sanges R."/>
            <person name="Schmutz J."/>
            <person name="Toseland A."/>
            <person name="Valas R."/>
            <person name="Veluchamy A."/>
            <person name="Ward B.J."/>
            <person name="Allen A."/>
            <person name="Barry K."/>
            <person name="Falciatore A."/>
            <person name="Ferrante M."/>
            <person name="Fortunato A.E."/>
            <person name="Gloeckner G."/>
            <person name="Gruber A."/>
            <person name="Hipkin R."/>
            <person name="Janech M."/>
            <person name="Kroth P."/>
            <person name="Leese F."/>
            <person name="Lindquist E."/>
            <person name="Lyon B.R."/>
            <person name="Martin J."/>
            <person name="Mayer C."/>
            <person name="Parker M."/>
            <person name="Quesneville H."/>
            <person name="Raymond J."/>
            <person name="Uhlig C."/>
            <person name="Valentin K.U."/>
            <person name="Worden A.Z."/>
            <person name="Armbrust E.V."/>
            <person name="Bowler C."/>
            <person name="Green B."/>
            <person name="Moulton V."/>
            <person name="Van Oosterhout C."/>
            <person name="Grigoriev I."/>
        </authorList>
    </citation>
    <scope>NUCLEOTIDE SEQUENCE [LARGE SCALE GENOMIC DNA]</scope>
    <source>
        <strain evidence="7 8">CCMP1102</strain>
    </source>
</reference>
<accession>A0A1E7FHG5</accession>
<keyword evidence="7" id="KW-0378">Hydrolase</keyword>
<gene>
    <name evidence="7" type="ORF">FRACYDRAFT_238045</name>
</gene>
<dbReference type="InterPro" id="IPR022742">
    <property type="entry name" value="Hydrolase_4"/>
</dbReference>
<evidence type="ECO:0000256" key="1">
    <source>
        <dbReference type="ARBA" id="ARBA00022603"/>
    </source>
</evidence>
<dbReference type="Pfam" id="PF08100">
    <property type="entry name" value="Dimerisation"/>
    <property type="match status" value="1"/>
</dbReference>
<dbReference type="GO" id="GO:0046983">
    <property type="term" value="F:protein dimerization activity"/>
    <property type="evidence" value="ECO:0007669"/>
    <property type="project" value="InterPro"/>
</dbReference>
<feature type="domain" description="Serine aminopeptidase S33" evidence="6">
    <location>
        <begin position="101"/>
        <end position="302"/>
    </location>
</feature>
<dbReference type="OrthoDB" id="19657at2759"/>
<dbReference type="Gene3D" id="1.10.10.10">
    <property type="entry name" value="Winged helix-like DNA-binding domain superfamily/Winged helix DNA-binding domain"/>
    <property type="match status" value="1"/>
</dbReference>
<proteinExistence type="predicted"/>
<dbReference type="Gene3D" id="3.40.50.150">
    <property type="entry name" value="Vaccinia Virus protein VP39"/>
    <property type="match status" value="1"/>
</dbReference>
<dbReference type="SUPFAM" id="SSF53474">
    <property type="entry name" value="alpha/beta-Hydrolases"/>
    <property type="match status" value="1"/>
</dbReference>
<keyword evidence="3" id="KW-0949">S-adenosyl-L-methionine</keyword>